<evidence type="ECO:0000256" key="1">
    <source>
        <dbReference type="SAM" id="MobiDB-lite"/>
    </source>
</evidence>
<feature type="signal peptide" evidence="2">
    <location>
        <begin position="1"/>
        <end position="19"/>
    </location>
</feature>
<keyword evidence="4" id="KW-1185">Reference proteome</keyword>
<feature type="compositionally biased region" description="Low complexity" evidence="1">
    <location>
        <begin position="250"/>
        <end position="266"/>
    </location>
</feature>
<feature type="compositionally biased region" description="Polar residues" evidence="1">
    <location>
        <begin position="227"/>
        <end position="240"/>
    </location>
</feature>
<gene>
    <name evidence="3" type="ORF">NEMBOFW57_008270</name>
</gene>
<comment type="caution">
    <text evidence="3">The sequence shown here is derived from an EMBL/GenBank/DDBJ whole genome shotgun (WGS) entry which is preliminary data.</text>
</comment>
<protein>
    <submittedName>
        <fullName evidence="3">Uncharacterized protein</fullName>
    </submittedName>
</protein>
<keyword evidence="2" id="KW-0732">Signal</keyword>
<evidence type="ECO:0000256" key="2">
    <source>
        <dbReference type="SAM" id="SignalP"/>
    </source>
</evidence>
<sequence length="395" mass="42453">MAGLLPALRVLNVVTGILGFIPFAMENFGPPDSAASVIKFTVGLDVAGGLQNAGGDLPDVRLFNEGGEFLGIATDPGYVGDGSTAEIKVKHNNNNGQQAAYALFSANDNAICVASISITWPNGDQYGWVGDWGQACGGSWYYSNVFIKGSDYKPNCLWIDANGDQPQTGFQVHFPEFVSKDDQDPAPIKQDVSYYCNSGPPFKLYSERDPRGITFWTLRNGRKSKRQSSLAPPSRTVSSIHQRHQTQDHNITTRYNNTNNSTDNNNNISTTHPTAARFGDYLVLSDTPSHSALALCNSTTSVGPDFASAAERLFCRMSDKTLWPFCGDQAAEGFTEGCFDVDLQQLVVGGKVTRREGYAKVVSWGAGQGGGGKGEEWAGVSEGEMGVEGVGLKAF</sequence>
<accession>A0AAD4ER53</accession>
<dbReference type="Proteomes" id="UP001197093">
    <property type="component" value="Unassembled WGS sequence"/>
</dbReference>
<feature type="chain" id="PRO_5042042997" evidence="2">
    <location>
        <begin position="20"/>
        <end position="395"/>
    </location>
</feature>
<name>A0AAD4ER53_9PEZI</name>
<evidence type="ECO:0000313" key="4">
    <source>
        <dbReference type="Proteomes" id="UP001197093"/>
    </source>
</evidence>
<reference evidence="3" key="1">
    <citation type="submission" date="2023-02" db="EMBL/GenBank/DDBJ databases">
        <authorList>
            <person name="Palmer J.M."/>
        </authorList>
    </citation>
    <scope>NUCLEOTIDE SEQUENCE</scope>
    <source>
        <strain evidence="3">FW57</strain>
    </source>
</reference>
<feature type="region of interest" description="Disordered" evidence="1">
    <location>
        <begin position="224"/>
        <end position="266"/>
    </location>
</feature>
<dbReference type="AlphaFoldDB" id="A0AAD4ER53"/>
<organism evidence="3 4">
    <name type="scientific">Staphylotrichum longicolle</name>
    <dbReference type="NCBI Taxonomy" id="669026"/>
    <lineage>
        <taxon>Eukaryota</taxon>
        <taxon>Fungi</taxon>
        <taxon>Dikarya</taxon>
        <taxon>Ascomycota</taxon>
        <taxon>Pezizomycotina</taxon>
        <taxon>Sordariomycetes</taxon>
        <taxon>Sordariomycetidae</taxon>
        <taxon>Sordariales</taxon>
        <taxon>Chaetomiaceae</taxon>
        <taxon>Staphylotrichum</taxon>
    </lineage>
</organism>
<evidence type="ECO:0000313" key="3">
    <source>
        <dbReference type="EMBL" id="KAG7285974.1"/>
    </source>
</evidence>
<dbReference type="EMBL" id="JAHCVI010000004">
    <property type="protein sequence ID" value="KAG7285974.1"/>
    <property type="molecule type" value="Genomic_DNA"/>
</dbReference>
<proteinExistence type="predicted"/>